<dbReference type="EC" id="2.7.4.2" evidence="2"/>
<evidence type="ECO:0000313" key="7">
    <source>
        <dbReference type="EMBL" id="WFD03344.1"/>
    </source>
</evidence>
<dbReference type="InterPro" id="IPR035102">
    <property type="entry name" value="Phosphomevalonate_kinase"/>
</dbReference>
<gene>
    <name evidence="7" type="primary">ERG8</name>
    <name evidence="7" type="ORF">MOBT1_002033</name>
</gene>
<dbReference type="InterPro" id="IPR014721">
    <property type="entry name" value="Ribsml_uS5_D2-typ_fold_subgr"/>
</dbReference>
<dbReference type="GO" id="GO:0019287">
    <property type="term" value="P:isopentenyl diphosphate biosynthetic process, mevalonate pathway"/>
    <property type="evidence" value="ECO:0007669"/>
    <property type="project" value="TreeGrafter"/>
</dbReference>
<dbReference type="SUPFAM" id="SSF54211">
    <property type="entry name" value="Ribosomal protein S5 domain 2-like"/>
    <property type="match status" value="1"/>
</dbReference>
<evidence type="ECO:0000256" key="3">
    <source>
        <dbReference type="ARBA" id="ARBA00022679"/>
    </source>
</evidence>
<evidence type="ECO:0000256" key="2">
    <source>
        <dbReference type="ARBA" id="ARBA00012958"/>
    </source>
</evidence>
<dbReference type="Proteomes" id="UP001214603">
    <property type="component" value="Chromosome 4"/>
</dbReference>
<dbReference type="GO" id="GO:0005524">
    <property type="term" value="F:ATP binding"/>
    <property type="evidence" value="ECO:0007669"/>
    <property type="project" value="UniProtKB-KW"/>
</dbReference>
<evidence type="ECO:0000313" key="8">
    <source>
        <dbReference type="Proteomes" id="UP001214603"/>
    </source>
</evidence>
<dbReference type="EMBL" id="CP119937">
    <property type="protein sequence ID" value="WFD03344.1"/>
    <property type="molecule type" value="Genomic_DNA"/>
</dbReference>
<dbReference type="GO" id="GO:0010142">
    <property type="term" value="P:farnesyl diphosphate biosynthetic process, mevalonate pathway"/>
    <property type="evidence" value="ECO:0007669"/>
    <property type="project" value="TreeGrafter"/>
</dbReference>
<protein>
    <recommendedName>
        <fullName evidence="2">phosphomevalonate kinase</fullName>
        <ecNumber evidence="2">2.7.4.2</ecNumber>
    </recommendedName>
</protein>
<organism evidence="7 8">
    <name type="scientific">Malassezia obtusa</name>
    <dbReference type="NCBI Taxonomy" id="76774"/>
    <lineage>
        <taxon>Eukaryota</taxon>
        <taxon>Fungi</taxon>
        <taxon>Dikarya</taxon>
        <taxon>Basidiomycota</taxon>
        <taxon>Ustilaginomycotina</taxon>
        <taxon>Malasseziomycetes</taxon>
        <taxon>Malasseziales</taxon>
        <taxon>Malasseziaceae</taxon>
        <taxon>Malassezia</taxon>
    </lineage>
</organism>
<dbReference type="AlphaFoldDB" id="A0AAF0E2E9"/>
<comment type="pathway">
    <text evidence="1">Isoprenoid biosynthesis; isopentenyl diphosphate biosynthesis via mevalonate pathway; isopentenyl diphosphate from (R)-mevalonate: step 2/3.</text>
</comment>
<dbReference type="GO" id="GO:0005777">
    <property type="term" value="C:peroxisome"/>
    <property type="evidence" value="ECO:0007669"/>
    <property type="project" value="TreeGrafter"/>
</dbReference>
<reference evidence="7" key="1">
    <citation type="submission" date="2023-03" db="EMBL/GenBank/DDBJ databases">
        <title>Mating type loci evolution in Malassezia.</title>
        <authorList>
            <person name="Coelho M.A."/>
        </authorList>
    </citation>
    <scope>NUCLEOTIDE SEQUENCE</scope>
    <source>
        <strain evidence="7">CBS 7876</strain>
    </source>
</reference>
<dbReference type="GO" id="GO:0006696">
    <property type="term" value="P:ergosterol biosynthetic process"/>
    <property type="evidence" value="ECO:0007669"/>
    <property type="project" value="TreeGrafter"/>
</dbReference>
<evidence type="ECO:0000256" key="5">
    <source>
        <dbReference type="ARBA" id="ARBA00022777"/>
    </source>
</evidence>
<keyword evidence="4" id="KW-0547">Nucleotide-binding</keyword>
<evidence type="ECO:0000256" key="4">
    <source>
        <dbReference type="ARBA" id="ARBA00022741"/>
    </source>
</evidence>
<keyword evidence="5 7" id="KW-0418">Kinase</keyword>
<keyword evidence="3 7" id="KW-0808">Transferase</keyword>
<sequence length="603" mass="64091">MTTTVSAPGKVLVAGGYLVLDPAYFGVVYATDARFYTSVAPLKGRDVPTIRVRSPQFLEAEWVYEVQLPAGDDSPAATEGLRLVQIDKNGANPFVALSLLYTLHLGLEKHGLSALRARLGAGLDIVIVGDNDYYSHRVDVCGWLMQGKAPSLAQLQSLEPFADQHCTLSNVHKTGLGSSAAMTTSLIAGVLVHLEIVAGEGADRALPLASLGLIHNTAQLAHCAAQGKVGSGFDVSASVWGNQLYRRFDPNLIKDAMREEVGYRLLRPGQEAPAARSPIQLLPLLDAHNPLWQPAPMDANGLPTAVEGMMELTRSSRASDNVARPAPLQLPPGVRLCLADVDAGSNTRTLVGQVSEFKKTKSEWGTSCADAAAQLFRVLGAANQSLADGLLGLHVAHARDPDEYARVLTALSARSSSEVCGPLTQWDAYRQEQPSLTVDMFIDVRNSQRSVRAGMRELGTRASAPVEPIEMTRVLDATIREAPGILGGGVPGGTCRAHTAGGYDALYLLFLHPDSLRAPAERVYAPKEVCALWESWSELSVGPLLCGADNPGQSPLAPSALPDVDPALAQVTQDLLCTRAGLRQTNAAEVPGLARHTARLGAD</sequence>
<keyword evidence="6" id="KW-0067">ATP-binding</keyword>
<dbReference type="GO" id="GO:0004631">
    <property type="term" value="F:phosphomevalonate kinase activity"/>
    <property type="evidence" value="ECO:0007669"/>
    <property type="project" value="UniProtKB-EC"/>
</dbReference>
<dbReference type="Gene3D" id="3.30.230.10">
    <property type="match status" value="1"/>
</dbReference>
<proteinExistence type="predicted"/>
<keyword evidence="8" id="KW-1185">Reference proteome</keyword>
<evidence type="ECO:0000256" key="6">
    <source>
        <dbReference type="ARBA" id="ARBA00022840"/>
    </source>
</evidence>
<dbReference type="PANTHER" id="PTHR31814">
    <property type="match status" value="1"/>
</dbReference>
<accession>A0AAF0E2E9</accession>
<dbReference type="PANTHER" id="PTHR31814:SF2">
    <property type="entry name" value="PHOSPHOMEVALONATE KINASE"/>
    <property type="match status" value="1"/>
</dbReference>
<name>A0AAF0E2E9_9BASI</name>
<evidence type="ECO:0000256" key="1">
    <source>
        <dbReference type="ARBA" id="ARBA00005017"/>
    </source>
</evidence>
<dbReference type="InterPro" id="IPR020568">
    <property type="entry name" value="Ribosomal_Su5_D2-typ_SF"/>
</dbReference>